<dbReference type="Proteomes" id="UP000595224">
    <property type="component" value="Chromosome"/>
</dbReference>
<reference evidence="2 3" key="1">
    <citation type="submission" date="2020-11" db="EMBL/GenBank/DDBJ databases">
        <title>Treponema Peruensis nv. sp., first commensal Treponema isolated from human feces.</title>
        <authorList>
            <person name="Belkhou C."/>
            <person name="Raes J."/>
        </authorList>
    </citation>
    <scope>NUCLEOTIDE SEQUENCE [LARGE SCALE GENOMIC DNA]</scope>
    <source>
        <strain evidence="2 3">RCC2812</strain>
    </source>
</reference>
<organism evidence="2 3">
    <name type="scientific">Treponema peruense</name>
    <dbReference type="NCBI Taxonomy" id="2787628"/>
    <lineage>
        <taxon>Bacteria</taxon>
        <taxon>Pseudomonadati</taxon>
        <taxon>Spirochaetota</taxon>
        <taxon>Spirochaetia</taxon>
        <taxon>Spirochaetales</taxon>
        <taxon>Treponemataceae</taxon>
        <taxon>Treponema</taxon>
    </lineage>
</organism>
<feature type="domain" description="Helix-turn-helix type 11" evidence="1">
    <location>
        <begin position="6"/>
        <end position="53"/>
    </location>
</feature>
<dbReference type="EMBL" id="CP064936">
    <property type="protein sequence ID" value="QQA01191.1"/>
    <property type="molecule type" value="Genomic_DNA"/>
</dbReference>
<dbReference type="Pfam" id="PF08279">
    <property type="entry name" value="HTH_11"/>
    <property type="match status" value="1"/>
</dbReference>
<dbReference type="KEGG" id="tper:IWA51_00785"/>
<dbReference type="InterPro" id="IPR013196">
    <property type="entry name" value="HTH_11"/>
</dbReference>
<dbReference type="Gene3D" id="1.10.10.10">
    <property type="entry name" value="Winged helix-like DNA-binding domain superfamily/Winged helix DNA-binding domain"/>
    <property type="match status" value="1"/>
</dbReference>
<evidence type="ECO:0000313" key="2">
    <source>
        <dbReference type="EMBL" id="QQA01191.1"/>
    </source>
</evidence>
<dbReference type="SUPFAM" id="SSF46785">
    <property type="entry name" value="Winged helix' DNA-binding domain"/>
    <property type="match status" value="1"/>
</dbReference>
<accession>A0A7T3RDL8</accession>
<dbReference type="AlphaFoldDB" id="A0A7T3RDL8"/>
<dbReference type="RefSeq" id="WP_198442784.1">
    <property type="nucleotide sequence ID" value="NZ_CBCSHE010000028.1"/>
</dbReference>
<name>A0A7T3RDL8_9SPIR</name>
<sequence length="78" mass="9197">MQIDELIAAEKYPNVAFLMQKFECSEATVLRAIETLRNDFGAEISYDRNRKGYYYAEPHFRLIASKMRYLVNTKILQV</sequence>
<protein>
    <submittedName>
        <fullName evidence="2">HTH domain-containing protein</fullName>
    </submittedName>
</protein>
<proteinExistence type="predicted"/>
<evidence type="ECO:0000313" key="3">
    <source>
        <dbReference type="Proteomes" id="UP000595224"/>
    </source>
</evidence>
<keyword evidence="3" id="KW-1185">Reference proteome</keyword>
<gene>
    <name evidence="2" type="ORF">IWA51_00785</name>
</gene>
<dbReference type="InterPro" id="IPR036388">
    <property type="entry name" value="WH-like_DNA-bd_sf"/>
</dbReference>
<evidence type="ECO:0000259" key="1">
    <source>
        <dbReference type="Pfam" id="PF08279"/>
    </source>
</evidence>
<dbReference type="InterPro" id="IPR036390">
    <property type="entry name" value="WH_DNA-bd_sf"/>
</dbReference>